<evidence type="ECO:0000313" key="1">
    <source>
        <dbReference type="EMBL" id="KAK7951814.1"/>
    </source>
</evidence>
<sequence length="535" mass="59185">MGSSFPSIQSFFQREVKCSYEEPQATASGVPRDGFTSSEVDAALDPLSAPWTPPRPYDKLPIAHLQAGPRDYEIAGRIVNHSRSMPGQNNQGGAEDIHQYLVVSDGSAAIAVKIFFGKPTHHIPILGQRVTIWSTYLSHAKKAEIGHIPLVHCSTTIYPGRNQASHIVFHQDPRPDDLRGLMTLRSFLDTGYDMGDAKVLVCVRSVGPRKVIQPKNGDASLSLVEVGIFDETATSVLKLWGDKVDSTQSWRPNRTALLISSPSYRLSNHSVDILSIGLGYSYMIEVDPIFPAVDWLRRKVNGMLKMDSVVTPFPEGLWDIETTVQGPARVLFTLAEVEEAVRQAQGQCADFTGKVNVIILDVNLIDIWRNVRTFCNECCGVPLYANIPLAVCKSCGIQRELLANPRIIGNMVDESGAMKGSKLVWHKKAWNQLLYGNPFEEDGEDMIGNNSAEARLPSQAVRDIRTLSKNDLQSLEDQLLYSRVTLTFGWAETEPGVWQTRLWNNGFYQCAVVGTALRTLSSKLNMRDVAAMAAL</sequence>
<protein>
    <submittedName>
        <fullName evidence="1">Uncharacterized protein</fullName>
    </submittedName>
</protein>
<dbReference type="PANTHER" id="PTHR21166:SF2">
    <property type="entry name" value="CELL DIVISION CONTROL PROTEIN 24 OB DOMAIN-CONTAINING PROTEIN-RELATED"/>
    <property type="match status" value="1"/>
</dbReference>
<name>A0ABR1QCV3_9PEZI</name>
<dbReference type="RefSeq" id="XP_066699876.1">
    <property type="nucleotide sequence ID" value="XM_066843764.1"/>
</dbReference>
<dbReference type="InterPro" id="IPR012340">
    <property type="entry name" value="NA-bd_OB-fold"/>
</dbReference>
<dbReference type="Gene3D" id="2.40.50.140">
    <property type="entry name" value="Nucleic acid-binding proteins"/>
    <property type="match status" value="1"/>
</dbReference>
<gene>
    <name evidence="1" type="ORF">PG986_007542</name>
</gene>
<proteinExistence type="predicted"/>
<dbReference type="SUPFAM" id="SSF50249">
    <property type="entry name" value="Nucleic acid-binding proteins"/>
    <property type="match status" value="1"/>
</dbReference>
<reference evidence="1 2" key="1">
    <citation type="submission" date="2023-01" db="EMBL/GenBank/DDBJ databases">
        <title>Analysis of 21 Apiospora genomes using comparative genomics revels a genus with tremendous synthesis potential of carbohydrate active enzymes and secondary metabolites.</title>
        <authorList>
            <person name="Sorensen T."/>
        </authorList>
    </citation>
    <scope>NUCLEOTIDE SEQUENCE [LARGE SCALE GENOMIC DNA]</scope>
    <source>
        <strain evidence="1 2">CBS 24483</strain>
    </source>
</reference>
<evidence type="ECO:0000313" key="2">
    <source>
        <dbReference type="Proteomes" id="UP001391051"/>
    </source>
</evidence>
<dbReference type="PANTHER" id="PTHR21166">
    <property type="entry name" value="CELL DIVISION CONTROL PROTEIN 24 OB DOMAIN-CONTAINING PROTEIN-RELATED"/>
    <property type="match status" value="1"/>
</dbReference>
<dbReference type="EMBL" id="JAQQWE010000005">
    <property type="protein sequence ID" value="KAK7951814.1"/>
    <property type="molecule type" value="Genomic_DNA"/>
</dbReference>
<accession>A0ABR1QCV3</accession>
<dbReference type="GeneID" id="92076826"/>
<dbReference type="InterPro" id="IPR052469">
    <property type="entry name" value="MEIOB"/>
</dbReference>
<comment type="caution">
    <text evidence="1">The sequence shown here is derived from an EMBL/GenBank/DDBJ whole genome shotgun (WGS) entry which is preliminary data.</text>
</comment>
<keyword evidence="2" id="KW-1185">Reference proteome</keyword>
<organism evidence="1 2">
    <name type="scientific">Apiospora aurea</name>
    <dbReference type="NCBI Taxonomy" id="335848"/>
    <lineage>
        <taxon>Eukaryota</taxon>
        <taxon>Fungi</taxon>
        <taxon>Dikarya</taxon>
        <taxon>Ascomycota</taxon>
        <taxon>Pezizomycotina</taxon>
        <taxon>Sordariomycetes</taxon>
        <taxon>Xylariomycetidae</taxon>
        <taxon>Amphisphaeriales</taxon>
        <taxon>Apiosporaceae</taxon>
        <taxon>Apiospora</taxon>
    </lineage>
</organism>
<dbReference type="Proteomes" id="UP001391051">
    <property type="component" value="Unassembled WGS sequence"/>
</dbReference>